<evidence type="ECO:0000256" key="5">
    <source>
        <dbReference type="ARBA" id="ARBA00022989"/>
    </source>
</evidence>
<evidence type="ECO:0000256" key="3">
    <source>
        <dbReference type="ARBA" id="ARBA00022692"/>
    </source>
</evidence>
<evidence type="ECO:0000256" key="1">
    <source>
        <dbReference type="ARBA" id="ARBA00004141"/>
    </source>
</evidence>
<dbReference type="GO" id="GO:0006508">
    <property type="term" value="P:proteolysis"/>
    <property type="evidence" value="ECO:0007669"/>
    <property type="project" value="UniProtKB-KW"/>
</dbReference>
<keyword evidence="6 7" id="KW-0472">Membrane</keyword>
<dbReference type="EMBL" id="JAENHK010000001">
    <property type="protein sequence ID" value="MBK1894837.1"/>
    <property type="molecule type" value="Genomic_DNA"/>
</dbReference>
<name>A0ABS1FQY6_9FLAO</name>
<keyword evidence="5 7" id="KW-1133">Transmembrane helix</keyword>
<dbReference type="Gene3D" id="1.20.1540.10">
    <property type="entry name" value="Rhomboid-like"/>
    <property type="match status" value="1"/>
</dbReference>
<comment type="caution">
    <text evidence="9">The sequence shown here is derived from an EMBL/GenBank/DDBJ whole genome shotgun (WGS) entry which is preliminary data.</text>
</comment>
<evidence type="ECO:0000256" key="7">
    <source>
        <dbReference type="SAM" id="Phobius"/>
    </source>
</evidence>
<keyword evidence="10" id="KW-1185">Reference proteome</keyword>
<dbReference type="PANTHER" id="PTHR43731">
    <property type="entry name" value="RHOMBOID PROTEASE"/>
    <property type="match status" value="1"/>
</dbReference>
<dbReference type="Pfam" id="PF01694">
    <property type="entry name" value="Rhomboid"/>
    <property type="match status" value="2"/>
</dbReference>
<dbReference type="InterPro" id="IPR035952">
    <property type="entry name" value="Rhomboid-like_sf"/>
</dbReference>
<dbReference type="InterPro" id="IPR022764">
    <property type="entry name" value="Peptidase_S54_rhomboid_dom"/>
</dbReference>
<organism evidence="9 10">
    <name type="scientific">Chryseobacterium paridis</name>
    <dbReference type="NCBI Taxonomy" id="2800328"/>
    <lineage>
        <taxon>Bacteria</taxon>
        <taxon>Pseudomonadati</taxon>
        <taxon>Bacteroidota</taxon>
        <taxon>Flavobacteriia</taxon>
        <taxon>Flavobacteriales</taxon>
        <taxon>Weeksellaceae</taxon>
        <taxon>Chryseobacterium group</taxon>
        <taxon>Chryseobacterium</taxon>
    </lineage>
</organism>
<proteinExistence type="inferred from homology"/>
<evidence type="ECO:0000259" key="8">
    <source>
        <dbReference type="Pfam" id="PF01694"/>
    </source>
</evidence>
<keyword evidence="9" id="KW-0645">Protease</keyword>
<evidence type="ECO:0000256" key="2">
    <source>
        <dbReference type="ARBA" id="ARBA00009045"/>
    </source>
</evidence>
<evidence type="ECO:0000256" key="6">
    <source>
        <dbReference type="ARBA" id="ARBA00023136"/>
    </source>
</evidence>
<dbReference type="RefSeq" id="WP_200242887.1">
    <property type="nucleotide sequence ID" value="NZ_JAENHK010000001.1"/>
</dbReference>
<comment type="subcellular location">
    <subcellularLocation>
        <location evidence="1">Membrane</location>
        <topology evidence="1">Multi-pass membrane protein</topology>
    </subcellularLocation>
</comment>
<evidence type="ECO:0000256" key="4">
    <source>
        <dbReference type="ARBA" id="ARBA00022801"/>
    </source>
</evidence>
<feature type="domain" description="Peptidase S54 rhomboid" evidence="8">
    <location>
        <begin position="148"/>
        <end position="236"/>
    </location>
</feature>
<feature type="transmembrane region" description="Helical" evidence="7">
    <location>
        <begin position="51"/>
        <end position="73"/>
    </location>
</feature>
<feature type="transmembrane region" description="Helical" evidence="7">
    <location>
        <begin position="85"/>
        <end position="106"/>
    </location>
</feature>
<reference evidence="10" key="1">
    <citation type="submission" date="2021-01" db="EMBL/GenBank/DDBJ databases">
        <title>Genome public.</title>
        <authorList>
            <person name="Liu C."/>
            <person name="Sun Q."/>
        </authorList>
    </citation>
    <scope>NUCLEOTIDE SEQUENCE [LARGE SCALE GENOMIC DNA]</scope>
    <source>
        <strain evidence="10">YIM B02567</strain>
    </source>
</reference>
<feature type="transmembrane region" description="Helical" evidence="7">
    <location>
        <begin position="161"/>
        <end position="179"/>
    </location>
</feature>
<dbReference type="PANTHER" id="PTHR43731:SF14">
    <property type="entry name" value="PRESENILIN-ASSOCIATED RHOMBOID-LIKE PROTEIN, MITOCHONDRIAL"/>
    <property type="match status" value="1"/>
</dbReference>
<feature type="domain" description="Peptidase S54 rhomboid" evidence="8">
    <location>
        <begin position="45"/>
        <end position="102"/>
    </location>
</feature>
<feature type="transmembrane region" description="Helical" evidence="7">
    <location>
        <begin position="191"/>
        <end position="211"/>
    </location>
</feature>
<comment type="similarity">
    <text evidence="2">Belongs to the peptidase S54 family.</text>
</comment>
<dbReference type="InterPro" id="IPR050925">
    <property type="entry name" value="Rhomboid_protease_S54"/>
</dbReference>
<feature type="transmembrane region" description="Helical" evidence="7">
    <location>
        <begin position="12"/>
        <end position="31"/>
    </location>
</feature>
<dbReference type="Proteomes" id="UP000628669">
    <property type="component" value="Unassembled WGS sequence"/>
</dbReference>
<sequence>MFNSIPPITRNIIIINVIVFIVSFFIFPQLYNTLSAYYPFSPNFRSWQIITHMFMHGGYMHILFNMLTLWSFGPILEQSLGEKKYLILYFVSGLGAFFLFNLWNFIEIQQITSGLESLGLNAAEIYKKSAIGYTGDMNISATTAEGKELSQNLYNALRTPMVGASGAIFGVIAAFATLYPDAKIGIMFIPVPVKVKYLLPILLVISIYLGVSGNVGGIAHFAHVGGALVGFLLAMIWKKHLYRFR</sequence>
<keyword evidence="3 7" id="KW-0812">Transmembrane</keyword>
<accession>A0ABS1FQY6</accession>
<protein>
    <submittedName>
        <fullName evidence="9">Rhomboid family intramembrane serine protease</fullName>
    </submittedName>
</protein>
<dbReference type="SUPFAM" id="SSF144091">
    <property type="entry name" value="Rhomboid-like"/>
    <property type="match status" value="1"/>
</dbReference>
<feature type="transmembrane region" description="Helical" evidence="7">
    <location>
        <begin position="217"/>
        <end position="237"/>
    </location>
</feature>
<evidence type="ECO:0000313" key="10">
    <source>
        <dbReference type="Proteomes" id="UP000628669"/>
    </source>
</evidence>
<dbReference type="GO" id="GO:0008233">
    <property type="term" value="F:peptidase activity"/>
    <property type="evidence" value="ECO:0007669"/>
    <property type="project" value="UniProtKB-KW"/>
</dbReference>
<keyword evidence="4" id="KW-0378">Hydrolase</keyword>
<gene>
    <name evidence="9" type="ORF">JHL15_03610</name>
</gene>
<evidence type="ECO:0000313" key="9">
    <source>
        <dbReference type="EMBL" id="MBK1894837.1"/>
    </source>
</evidence>